<gene>
    <name evidence="1" type="ORF">PGLA1383_LOCUS414</name>
</gene>
<reference evidence="1" key="1">
    <citation type="submission" date="2021-02" db="EMBL/GenBank/DDBJ databases">
        <authorList>
            <person name="Dougan E. K."/>
            <person name="Rhodes N."/>
            <person name="Thang M."/>
            <person name="Chan C."/>
        </authorList>
    </citation>
    <scope>NUCLEOTIDE SEQUENCE</scope>
</reference>
<feature type="non-terminal residue" evidence="1">
    <location>
        <position position="1"/>
    </location>
</feature>
<organism evidence="1 2">
    <name type="scientific">Polarella glacialis</name>
    <name type="common">Dinoflagellate</name>
    <dbReference type="NCBI Taxonomy" id="89957"/>
    <lineage>
        <taxon>Eukaryota</taxon>
        <taxon>Sar</taxon>
        <taxon>Alveolata</taxon>
        <taxon>Dinophyceae</taxon>
        <taxon>Suessiales</taxon>
        <taxon>Suessiaceae</taxon>
        <taxon>Polarella</taxon>
    </lineage>
</organism>
<dbReference type="Proteomes" id="UP000654075">
    <property type="component" value="Unassembled WGS sequence"/>
</dbReference>
<feature type="non-terminal residue" evidence="1">
    <location>
        <position position="177"/>
    </location>
</feature>
<evidence type="ECO:0000313" key="2">
    <source>
        <dbReference type="Proteomes" id="UP000654075"/>
    </source>
</evidence>
<accession>A0A813D5I2</accession>
<proteinExistence type="predicted"/>
<name>A0A813D5I2_POLGL</name>
<keyword evidence="2" id="KW-1185">Reference proteome</keyword>
<dbReference type="EMBL" id="CAJNNV010000082">
    <property type="protein sequence ID" value="CAE8581391.1"/>
    <property type="molecule type" value="Genomic_DNA"/>
</dbReference>
<comment type="caution">
    <text evidence="1">The sequence shown here is derived from an EMBL/GenBank/DDBJ whole genome shotgun (WGS) entry which is preliminary data.</text>
</comment>
<protein>
    <submittedName>
        <fullName evidence="1">Uncharacterized protein</fullName>
    </submittedName>
</protein>
<sequence length="177" mass="18835">SLSWPSNFPRLPRTPTVVTVGFAEGDFLRYWAPPLTCDVRCGSRVLGAALGKEFGGRPLETLAARYVLEDKAKSSSGPGVMAVRTVLESLLKSPSAASGSTQTIERLLGELKVPLESGERCHLGAVSKLEAKVNLLAKELDSQRAQDSQAVEASVQAAEDLANRGGASDWLRRAEAS</sequence>
<evidence type="ECO:0000313" key="1">
    <source>
        <dbReference type="EMBL" id="CAE8581391.1"/>
    </source>
</evidence>
<dbReference type="AlphaFoldDB" id="A0A813D5I2"/>